<feature type="transmembrane region" description="Helical" evidence="6">
    <location>
        <begin position="136"/>
        <end position="153"/>
    </location>
</feature>
<feature type="transmembrane region" description="Helical" evidence="6">
    <location>
        <begin position="74"/>
        <end position="97"/>
    </location>
</feature>
<feature type="domain" description="Major facilitator superfamily (MFS) profile" evidence="7">
    <location>
        <begin position="8"/>
        <end position="462"/>
    </location>
</feature>
<evidence type="ECO:0000256" key="2">
    <source>
        <dbReference type="ARBA" id="ARBA00022448"/>
    </source>
</evidence>
<feature type="transmembrane region" description="Helical" evidence="6">
    <location>
        <begin position="12"/>
        <end position="31"/>
    </location>
</feature>
<dbReference type="PANTHER" id="PTHR23501:SF191">
    <property type="entry name" value="VACUOLAR BASIC AMINO ACID TRANSPORTER 4"/>
    <property type="match status" value="1"/>
</dbReference>
<organism evidence="8 9">
    <name type="scientific">Laceyella putida</name>
    <dbReference type="NCBI Taxonomy" id="110101"/>
    <lineage>
        <taxon>Bacteria</taxon>
        <taxon>Bacillati</taxon>
        <taxon>Bacillota</taxon>
        <taxon>Bacilli</taxon>
        <taxon>Bacillales</taxon>
        <taxon>Thermoactinomycetaceae</taxon>
        <taxon>Laceyella</taxon>
    </lineage>
</organism>
<dbReference type="PANTHER" id="PTHR23501">
    <property type="entry name" value="MAJOR FACILITATOR SUPERFAMILY"/>
    <property type="match status" value="1"/>
</dbReference>
<proteinExistence type="predicted"/>
<comment type="caution">
    <text evidence="8">The sequence shown here is derived from an EMBL/GenBank/DDBJ whole genome shotgun (WGS) entry which is preliminary data.</text>
</comment>
<evidence type="ECO:0000256" key="6">
    <source>
        <dbReference type="SAM" id="Phobius"/>
    </source>
</evidence>
<protein>
    <submittedName>
        <fullName evidence="8">MFS transporter</fullName>
    </submittedName>
</protein>
<evidence type="ECO:0000256" key="3">
    <source>
        <dbReference type="ARBA" id="ARBA00022692"/>
    </source>
</evidence>
<dbReference type="InterPro" id="IPR011701">
    <property type="entry name" value="MFS"/>
</dbReference>
<feature type="transmembrane region" description="Helical" evidence="6">
    <location>
        <begin position="329"/>
        <end position="346"/>
    </location>
</feature>
<dbReference type="Gene3D" id="1.20.1720.10">
    <property type="entry name" value="Multidrug resistance protein D"/>
    <property type="match status" value="1"/>
</dbReference>
<keyword evidence="5 6" id="KW-0472">Membrane</keyword>
<feature type="transmembrane region" description="Helical" evidence="6">
    <location>
        <begin position="43"/>
        <end position="62"/>
    </location>
</feature>
<dbReference type="Gene3D" id="1.20.1250.20">
    <property type="entry name" value="MFS general substrate transporter like domains"/>
    <property type="match status" value="1"/>
</dbReference>
<feature type="transmembrane region" description="Helical" evidence="6">
    <location>
        <begin position="296"/>
        <end position="317"/>
    </location>
</feature>
<evidence type="ECO:0000256" key="4">
    <source>
        <dbReference type="ARBA" id="ARBA00022989"/>
    </source>
</evidence>
<feature type="transmembrane region" description="Helical" evidence="6">
    <location>
        <begin position="159"/>
        <end position="177"/>
    </location>
</feature>
<feature type="transmembrane region" description="Helical" evidence="6">
    <location>
        <begin position="229"/>
        <end position="245"/>
    </location>
</feature>
<comment type="subcellular location">
    <subcellularLocation>
        <location evidence="1">Cell membrane</location>
        <topology evidence="1">Multi-pass membrane protein</topology>
    </subcellularLocation>
</comment>
<feature type="transmembrane region" description="Helical" evidence="6">
    <location>
        <begin position="265"/>
        <end position="284"/>
    </location>
</feature>
<accession>A0ABW2RMT3</accession>
<evidence type="ECO:0000256" key="5">
    <source>
        <dbReference type="ARBA" id="ARBA00023136"/>
    </source>
</evidence>
<evidence type="ECO:0000313" key="8">
    <source>
        <dbReference type="EMBL" id="MFC7442316.1"/>
    </source>
</evidence>
<feature type="transmembrane region" description="Helical" evidence="6">
    <location>
        <begin position="103"/>
        <end position="124"/>
    </location>
</feature>
<evidence type="ECO:0000256" key="1">
    <source>
        <dbReference type="ARBA" id="ARBA00004651"/>
    </source>
</evidence>
<keyword evidence="4 6" id="KW-1133">Transmembrane helix</keyword>
<dbReference type="SUPFAM" id="SSF103473">
    <property type="entry name" value="MFS general substrate transporter"/>
    <property type="match status" value="1"/>
</dbReference>
<sequence>MTRFKRFTLETFVVAMMLIIIDMIILAPVLPFVMGEYHLPTHWAVWIISLHLAVFSFALPVMENWAVSMGRMKILYVSLGFILLGTWVAFVAKPWIWLMWGRVVQSVGMSGVVPYIAVQIRRLMSKQNRRKQMGTLLLWGSTVAFTPWVAAWLTLLLGWRFAFLLHGLLIIVLFIASRKWVCSDRPKRVRIAGDASIFFFGLILLFIMAGLTNTNLLGGWRALVQPEVLPLWIVGIGMVVPLLMMERQKSHPFFEPHLFANWRFWLLYGQVGLSGFIWMALLLIPGWAAHVYRLDYITSGALFTYLLLCSLFALLFVRLAARVWGFRPTAVMGYGLSALAFVVLAADREFVWSFMALSLLSFSLCFVFAAPVHQPLLAWMPNRRMRSGMMTLGMFRAAGGAIGLLTIARVFTSADPHLLTWTAEAPIPPQVIAEAQSSVFWFLAIVSLVGVVLSLLVRFQRPVS</sequence>
<feature type="transmembrane region" description="Helical" evidence="6">
    <location>
        <begin position="189"/>
        <end position="209"/>
    </location>
</feature>
<keyword evidence="2" id="KW-0813">Transport</keyword>
<evidence type="ECO:0000259" key="7">
    <source>
        <dbReference type="PROSITE" id="PS50850"/>
    </source>
</evidence>
<dbReference type="InterPro" id="IPR020846">
    <property type="entry name" value="MFS_dom"/>
</dbReference>
<reference evidence="9" key="1">
    <citation type="journal article" date="2019" name="Int. J. Syst. Evol. Microbiol.">
        <title>The Global Catalogue of Microorganisms (GCM) 10K type strain sequencing project: providing services to taxonomists for standard genome sequencing and annotation.</title>
        <authorList>
            <consortium name="The Broad Institute Genomics Platform"/>
            <consortium name="The Broad Institute Genome Sequencing Center for Infectious Disease"/>
            <person name="Wu L."/>
            <person name="Ma J."/>
        </authorList>
    </citation>
    <scope>NUCLEOTIDE SEQUENCE [LARGE SCALE GENOMIC DNA]</scope>
    <source>
        <strain evidence="9">CGMCC 1.12942</strain>
    </source>
</reference>
<dbReference type="Pfam" id="PF07690">
    <property type="entry name" value="MFS_1"/>
    <property type="match status" value="1"/>
</dbReference>
<keyword evidence="3 6" id="KW-0812">Transmembrane</keyword>
<dbReference type="Proteomes" id="UP001596500">
    <property type="component" value="Unassembled WGS sequence"/>
</dbReference>
<gene>
    <name evidence="8" type="ORF">ACFQNG_14610</name>
</gene>
<feature type="transmembrane region" description="Helical" evidence="6">
    <location>
        <begin position="352"/>
        <end position="372"/>
    </location>
</feature>
<name>A0ABW2RMT3_9BACL</name>
<feature type="transmembrane region" description="Helical" evidence="6">
    <location>
        <begin position="439"/>
        <end position="459"/>
    </location>
</feature>
<dbReference type="RefSeq" id="WP_379866124.1">
    <property type="nucleotide sequence ID" value="NZ_JBHTBW010000047.1"/>
</dbReference>
<feature type="transmembrane region" description="Helical" evidence="6">
    <location>
        <begin position="393"/>
        <end position="411"/>
    </location>
</feature>
<keyword evidence="9" id="KW-1185">Reference proteome</keyword>
<dbReference type="InterPro" id="IPR036259">
    <property type="entry name" value="MFS_trans_sf"/>
</dbReference>
<dbReference type="PROSITE" id="PS50850">
    <property type="entry name" value="MFS"/>
    <property type="match status" value="1"/>
</dbReference>
<dbReference type="EMBL" id="JBHTBW010000047">
    <property type="protein sequence ID" value="MFC7442316.1"/>
    <property type="molecule type" value="Genomic_DNA"/>
</dbReference>
<evidence type="ECO:0000313" key="9">
    <source>
        <dbReference type="Proteomes" id="UP001596500"/>
    </source>
</evidence>